<gene>
    <name evidence="6" type="primary">mrpl7</name>
    <name evidence="6" type="ORF">IWQ62_002082</name>
</gene>
<dbReference type="Pfam" id="PF00673">
    <property type="entry name" value="Ribosomal_L5_C"/>
    <property type="match status" value="1"/>
</dbReference>
<dbReference type="InterPro" id="IPR022803">
    <property type="entry name" value="Ribosomal_uL5_dom_sf"/>
</dbReference>
<dbReference type="GO" id="GO:0003735">
    <property type="term" value="F:structural constituent of ribosome"/>
    <property type="evidence" value="ECO:0007669"/>
    <property type="project" value="InterPro"/>
</dbReference>
<sequence>MSAVTQRVLSTSARRALGSLTTVHPWTTSTLFRPQHTLQSVKDNCFRRFSTTSMVGYHNRLREHYLTTLQDDIMAITYEHPDQTDPNAPPAEAVSEEEPSEPIVQGTPPNPKHLLLQRRPKRSAVPASRPDHVYDIDRVVVHIRMREAIDNKFNLLSGLMAIQCMTGKRGEVVYSRSDVAAFKLRKGMPTAVKVELAGDDMYTFLDKLVEVVLPQIKEWNGLPSDAGDSNGNITFGFEPHVMGLFPDIEGVYDMIPLITGFHVTVRTTAYRDPPARLVLSGYKFPFREGRRRKARIAPTKPSSSE</sequence>
<evidence type="ECO:0000256" key="2">
    <source>
        <dbReference type="ARBA" id="ARBA00022980"/>
    </source>
</evidence>
<dbReference type="Gene3D" id="3.30.1440.10">
    <property type="match status" value="1"/>
</dbReference>
<feature type="region of interest" description="Disordered" evidence="4">
    <location>
        <begin position="80"/>
        <end position="114"/>
    </location>
</feature>
<proteinExistence type="inferred from homology"/>
<dbReference type="SUPFAM" id="SSF55282">
    <property type="entry name" value="RL5-like"/>
    <property type="match status" value="1"/>
</dbReference>
<dbReference type="GO" id="GO:0006412">
    <property type="term" value="P:translation"/>
    <property type="evidence" value="ECO:0007669"/>
    <property type="project" value="InterPro"/>
</dbReference>
<dbReference type="EMBL" id="JANBPY010000400">
    <property type="protein sequence ID" value="KAJ1967071.1"/>
    <property type="molecule type" value="Genomic_DNA"/>
</dbReference>
<evidence type="ECO:0000313" key="7">
    <source>
        <dbReference type="Proteomes" id="UP001150925"/>
    </source>
</evidence>
<keyword evidence="2 6" id="KW-0689">Ribosomal protein</keyword>
<keyword evidence="3" id="KW-0687">Ribonucleoprotein</keyword>
<dbReference type="Proteomes" id="UP001150925">
    <property type="component" value="Unassembled WGS sequence"/>
</dbReference>
<evidence type="ECO:0000256" key="3">
    <source>
        <dbReference type="ARBA" id="ARBA00023274"/>
    </source>
</evidence>
<accession>A0A9W8ATJ7</accession>
<dbReference type="InterPro" id="IPR002132">
    <property type="entry name" value="Ribosomal_uL5"/>
</dbReference>
<protein>
    <submittedName>
        <fullName evidence="6">Ribosomal protein</fullName>
    </submittedName>
</protein>
<dbReference type="AlphaFoldDB" id="A0A9W8ATJ7"/>
<evidence type="ECO:0000256" key="1">
    <source>
        <dbReference type="ARBA" id="ARBA00008553"/>
    </source>
</evidence>
<dbReference type="InterPro" id="IPR031309">
    <property type="entry name" value="Ribosomal_uL5_C"/>
</dbReference>
<evidence type="ECO:0000259" key="5">
    <source>
        <dbReference type="Pfam" id="PF00673"/>
    </source>
</evidence>
<evidence type="ECO:0000256" key="4">
    <source>
        <dbReference type="SAM" id="MobiDB-lite"/>
    </source>
</evidence>
<comment type="caution">
    <text evidence="6">The sequence shown here is derived from an EMBL/GenBank/DDBJ whole genome shotgun (WGS) entry which is preliminary data.</text>
</comment>
<organism evidence="6 7">
    <name type="scientific">Dispira parvispora</name>
    <dbReference type="NCBI Taxonomy" id="1520584"/>
    <lineage>
        <taxon>Eukaryota</taxon>
        <taxon>Fungi</taxon>
        <taxon>Fungi incertae sedis</taxon>
        <taxon>Zoopagomycota</taxon>
        <taxon>Kickxellomycotina</taxon>
        <taxon>Dimargaritomycetes</taxon>
        <taxon>Dimargaritales</taxon>
        <taxon>Dimargaritaceae</taxon>
        <taxon>Dispira</taxon>
    </lineage>
</organism>
<dbReference type="GO" id="GO:1990904">
    <property type="term" value="C:ribonucleoprotein complex"/>
    <property type="evidence" value="ECO:0007669"/>
    <property type="project" value="UniProtKB-KW"/>
</dbReference>
<comment type="similarity">
    <text evidence="1">Belongs to the universal ribosomal protein uL5 family.</text>
</comment>
<dbReference type="OrthoDB" id="539541at2759"/>
<name>A0A9W8ATJ7_9FUNG</name>
<keyword evidence="7" id="KW-1185">Reference proteome</keyword>
<dbReference type="PANTHER" id="PTHR11994">
    <property type="entry name" value="60S RIBOSOMAL PROTEIN L11-RELATED"/>
    <property type="match status" value="1"/>
</dbReference>
<evidence type="ECO:0000313" key="6">
    <source>
        <dbReference type="EMBL" id="KAJ1967071.1"/>
    </source>
</evidence>
<reference evidence="6" key="1">
    <citation type="submission" date="2022-07" db="EMBL/GenBank/DDBJ databases">
        <title>Phylogenomic reconstructions and comparative analyses of Kickxellomycotina fungi.</title>
        <authorList>
            <person name="Reynolds N.K."/>
            <person name="Stajich J.E."/>
            <person name="Barry K."/>
            <person name="Grigoriev I.V."/>
            <person name="Crous P."/>
            <person name="Smith M.E."/>
        </authorList>
    </citation>
    <scope>NUCLEOTIDE SEQUENCE</scope>
    <source>
        <strain evidence="6">RSA 1196</strain>
    </source>
</reference>
<dbReference type="GO" id="GO:0005840">
    <property type="term" value="C:ribosome"/>
    <property type="evidence" value="ECO:0007669"/>
    <property type="project" value="UniProtKB-KW"/>
</dbReference>
<feature type="domain" description="Large ribosomal subunit protein uL5 C-terminal" evidence="5">
    <location>
        <begin position="189"/>
        <end position="286"/>
    </location>
</feature>